<keyword evidence="1" id="KW-0813">Transport</keyword>
<evidence type="ECO:0000313" key="5">
    <source>
        <dbReference type="EMBL" id="BBA93563.1"/>
    </source>
</evidence>
<evidence type="ECO:0000256" key="1">
    <source>
        <dbReference type="ARBA" id="ARBA00022448"/>
    </source>
</evidence>
<protein>
    <submittedName>
        <fullName evidence="5">Multidrug ABC transporter ATP-binding protein</fullName>
    </submittedName>
</protein>
<dbReference type="InterPro" id="IPR017871">
    <property type="entry name" value="ABC_transporter-like_CS"/>
</dbReference>
<feature type="domain" description="ABC transporter" evidence="4">
    <location>
        <begin position="4"/>
        <end position="215"/>
    </location>
</feature>
<dbReference type="PROSITE" id="PS50893">
    <property type="entry name" value="ABC_TRANSPORTER_2"/>
    <property type="match status" value="1"/>
</dbReference>
<dbReference type="OrthoDB" id="9804819at2"/>
<dbReference type="InterPro" id="IPR027417">
    <property type="entry name" value="P-loop_NTPase"/>
</dbReference>
<evidence type="ECO:0000259" key="4">
    <source>
        <dbReference type="PROSITE" id="PS50893"/>
    </source>
</evidence>
<dbReference type="InterPro" id="IPR003439">
    <property type="entry name" value="ABC_transporter-like_ATP-bd"/>
</dbReference>
<dbReference type="InterPro" id="IPR003593">
    <property type="entry name" value="AAA+_ATPase"/>
</dbReference>
<evidence type="ECO:0000313" key="6">
    <source>
        <dbReference type="Proteomes" id="UP000269331"/>
    </source>
</evidence>
<dbReference type="Pfam" id="PF00005">
    <property type="entry name" value="ABC_tran"/>
    <property type="match status" value="1"/>
</dbReference>
<dbReference type="AlphaFoldDB" id="A0A2Z5U5T1"/>
<dbReference type="GO" id="GO:0016887">
    <property type="term" value="F:ATP hydrolysis activity"/>
    <property type="evidence" value="ECO:0007669"/>
    <property type="project" value="InterPro"/>
</dbReference>
<dbReference type="PANTHER" id="PTHR42939:SF1">
    <property type="entry name" value="ABC TRANSPORTER ATP-BINDING PROTEIN ALBC-RELATED"/>
    <property type="match status" value="1"/>
</dbReference>
<dbReference type="GeneID" id="52230445"/>
<name>A0A2Z5U5T1_9STRE</name>
<organism evidence="5 6">
    <name type="scientific">Streptococcus ruminantium</name>
    <dbReference type="NCBI Taxonomy" id="1917441"/>
    <lineage>
        <taxon>Bacteria</taxon>
        <taxon>Bacillati</taxon>
        <taxon>Bacillota</taxon>
        <taxon>Bacilli</taxon>
        <taxon>Lactobacillales</taxon>
        <taxon>Streptococcaceae</taxon>
        <taxon>Streptococcus</taxon>
    </lineage>
</organism>
<dbReference type="SUPFAM" id="SSF52540">
    <property type="entry name" value="P-loop containing nucleoside triphosphate hydrolases"/>
    <property type="match status" value="1"/>
</dbReference>
<sequence>MNPIEIKDVSFSFGHQQIFDAITVSFKAGEIIGIVGKNGSGKSVFFKLLAGLIKPKRGEIWIDGKEIANSSSFASDMGVLIEEPSFLANLTAYDNLRLLLSINKKCSNEVIEQTLETVGLSEYRDKKVKHFSLGMKKKMGIAQAIMEKPKILLLDEPMNALDEESILNMRNLFFELAKQGTTIIIASHNREDIDTMCDKVYKIHACGLQLETSNS</sequence>
<proteinExistence type="predicted"/>
<reference evidence="5 6" key="1">
    <citation type="journal article" date="2018" name="Genome Biol. Evol.">
        <title>Complete Genome Sequence of Streptococcus ruminantium sp. nov. GUT-187T (=DSM 104980T =JCM 31869T), the Type Strain of S. ruminantium, and Comparison with Genome Sequences of Streptococcus suis Strains.</title>
        <authorList>
            <person name="Tohya M."/>
            <person name="Sekizaki T."/>
            <person name="Miyoshi-Akiyama T."/>
        </authorList>
    </citation>
    <scope>NUCLEOTIDE SEQUENCE [LARGE SCALE GENOMIC DNA]</scope>
    <source>
        <strain evidence="5 6">GUT187T</strain>
    </source>
</reference>
<dbReference type="RefSeq" id="WP_120172404.1">
    <property type="nucleotide sequence ID" value="NZ_AP018400.1"/>
</dbReference>
<keyword evidence="2" id="KW-0547">Nucleotide-binding</keyword>
<dbReference type="PANTHER" id="PTHR42939">
    <property type="entry name" value="ABC TRANSPORTER ATP-BINDING PROTEIN ALBC-RELATED"/>
    <property type="match status" value="1"/>
</dbReference>
<dbReference type="SMART" id="SM00382">
    <property type="entry name" value="AAA"/>
    <property type="match status" value="1"/>
</dbReference>
<accession>A0A2Z5U5T1</accession>
<dbReference type="GO" id="GO:0005524">
    <property type="term" value="F:ATP binding"/>
    <property type="evidence" value="ECO:0007669"/>
    <property type="project" value="UniProtKB-KW"/>
</dbReference>
<evidence type="ECO:0000256" key="3">
    <source>
        <dbReference type="ARBA" id="ARBA00022840"/>
    </source>
</evidence>
<dbReference type="PROSITE" id="PS00211">
    <property type="entry name" value="ABC_TRANSPORTER_1"/>
    <property type="match status" value="1"/>
</dbReference>
<evidence type="ECO:0000256" key="2">
    <source>
        <dbReference type="ARBA" id="ARBA00022741"/>
    </source>
</evidence>
<dbReference type="Gene3D" id="3.40.50.300">
    <property type="entry name" value="P-loop containing nucleotide triphosphate hydrolases"/>
    <property type="match status" value="1"/>
</dbReference>
<keyword evidence="3 5" id="KW-0067">ATP-binding</keyword>
<dbReference type="InterPro" id="IPR051782">
    <property type="entry name" value="ABC_Transporter_VariousFunc"/>
</dbReference>
<dbReference type="Proteomes" id="UP000269331">
    <property type="component" value="Chromosome"/>
</dbReference>
<gene>
    <name evidence="5" type="ORF">SR187_9815</name>
</gene>
<dbReference type="EMBL" id="AP018400">
    <property type="protein sequence ID" value="BBA93563.1"/>
    <property type="molecule type" value="Genomic_DNA"/>
</dbReference>
<dbReference type="KEGG" id="srq:SR187_9815"/>